<gene>
    <name evidence="1" type="ORF">E5336_12030</name>
</gene>
<keyword evidence="2" id="KW-1185">Reference proteome</keyword>
<sequence>MNQIIIKNQMKTLWDPSIPVLSNLCNLTALLHDELEHLNWVGFYFVDIEQNCCFLGPFQGRLACTRIPIGQGVVGTCAARKKSMNIPDVHAFPGHIACDSASNSEFVAPVFKNDALFAVLDVDSDQFGRFGPEEESIFLEAAALISGHLSNAK</sequence>
<protein>
    <submittedName>
        <fullName evidence="1">GAF domain-containing protein</fullName>
    </submittedName>
</protein>
<evidence type="ECO:0000313" key="1">
    <source>
        <dbReference type="EMBL" id="TGY64420.1"/>
    </source>
</evidence>
<evidence type="ECO:0000313" key="2">
    <source>
        <dbReference type="Proteomes" id="UP000308836"/>
    </source>
</evidence>
<reference evidence="1" key="1">
    <citation type="submission" date="2019-04" db="EMBL/GenBank/DDBJ databases">
        <title>Microbes associate with the intestines of laboratory mice.</title>
        <authorList>
            <person name="Navarre W."/>
            <person name="Wong E."/>
            <person name="Huang K."/>
            <person name="Tropini C."/>
            <person name="Ng K."/>
            <person name="Yu B."/>
        </authorList>
    </citation>
    <scope>NUCLEOTIDE SEQUENCE</scope>
    <source>
        <strain evidence="1">NM09_H32</strain>
    </source>
</reference>
<dbReference type="Proteomes" id="UP000308836">
    <property type="component" value="Unassembled WGS sequence"/>
</dbReference>
<name>A0AC61R3V8_9FIRM</name>
<dbReference type="EMBL" id="SRYG01000041">
    <property type="protein sequence ID" value="TGY64420.1"/>
    <property type="molecule type" value="Genomic_DNA"/>
</dbReference>
<comment type="caution">
    <text evidence="1">The sequence shown here is derived from an EMBL/GenBank/DDBJ whole genome shotgun (WGS) entry which is preliminary data.</text>
</comment>
<accession>A0AC61R3V8</accession>
<proteinExistence type="predicted"/>
<organism evidence="1 2">
    <name type="scientific">Dubosiella muris</name>
    <dbReference type="NCBI Taxonomy" id="3038133"/>
    <lineage>
        <taxon>Bacteria</taxon>
        <taxon>Bacillati</taxon>
        <taxon>Bacillota</taxon>
        <taxon>Erysipelotrichia</taxon>
        <taxon>Erysipelotrichales</taxon>
        <taxon>Erysipelotrichaceae</taxon>
        <taxon>Dubosiella</taxon>
    </lineage>
</organism>